<evidence type="ECO:0000313" key="7">
    <source>
        <dbReference type="Proteomes" id="UP000268553"/>
    </source>
</evidence>
<dbReference type="NCBIfam" id="NF047603">
    <property type="entry name" value="SerpalmtaseAlphaP"/>
    <property type="match status" value="1"/>
</dbReference>
<dbReference type="Gene3D" id="3.40.640.10">
    <property type="entry name" value="Type I PLP-dependent aspartate aminotransferase-like (Major domain)"/>
    <property type="match status" value="1"/>
</dbReference>
<keyword evidence="2 6" id="KW-0808">Transferase</keyword>
<dbReference type="CDD" id="cd06454">
    <property type="entry name" value="KBL_like"/>
    <property type="match status" value="1"/>
</dbReference>
<dbReference type="RefSeq" id="WP_125231043.1">
    <property type="nucleotide sequence ID" value="NZ_RWJI01000002.1"/>
</dbReference>
<dbReference type="InterPro" id="IPR015421">
    <property type="entry name" value="PyrdxlP-dep_Trfase_major"/>
</dbReference>
<dbReference type="GO" id="GO:0008483">
    <property type="term" value="F:transaminase activity"/>
    <property type="evidence" value="ECO:0007669"/>
    <property type="project" value="UniProtKB-KW"/>
</dbReference>
<dbReference type="SUPFAM" id="SSF53383">
    <property type="entry name" value="PLP-dependent transferases"/>
    <property type="match status" value="1"/>
</dbReference>
<dbReference type="InterPro" id="IPR050087">
    <property type="entry name" value="AON_synthase_class-II"/>
</dbReference>
<name>A0A426RPZ9_9SPHN</name>
<dbReference type="InterPro" id="IPR015422">
    <property type="entry name" value="PyrdxlP-dep_Trfase_small"/>
</dbReference>
<dbReference type="Proteomes" id="UP000268553">
    <property type="component" value="Unassembled WGS sequence"/>
</dbReference>
<evidence type="ECO:0000256" key="1">
    <source>
        <dbReference type="ARBA" id="ARBA00001933"/>
    </source>
</evidence>
<dbReference type="PANTHER" id="PTHR13693:SF3">
    <property type="entry name" value="LD36009P"/>
    <property type="match status" value="1"/>
</dbReference>
<dbReference type="EMBL" id="RWJI01000002">
    <property type="protein sequence ID" value="RRQ51070.1"/>
    <property type="molecule type" value="Genomic_DNA"/>
</dbReference>
<reference evidence="6 7" key="1">
    <citation type="submission" date="2018-12" db="EMBL/GenBank/DDBJ databases">
        <authorList>
            <person name="Kim S.-J."/>
            <person name="Jung G.-Y."/>
        </authorList>
    </citation>
    <scope>NUCLEOTIDE SEQUENCE [LARGE SCALE GENOMIC DNA]</scope>
    <source>
        <strain evidence="6 7">03SU3-P</strain>
    </source>
</reference>
<accession>A0A426RPZ9</accession>
<evidence type="ECO:0000256" key="2">
    <source>
        <dbReference type="ARBA" id="ARBA00022679"/>
    </source>
</evidence>
<organism evidence="6 7">
    <name type="scientific">Sphingorhabdus wooponensis</name>
    <dbReference type="NCBI Taxonomy" id="940136"/>
    <lineage>
        <taxon>Bacteria</taxon>
        <taxon>Pseudomonadati</taxon>
        <taxon>Pseudomonadota</taxon>
        <taxon>Alphaproteobacteria</taxon>
        <taxon>Sphingomonadales</taxon>
        <taxon>Sphingomonadaceae</taxon>
        <taxon>Sphingorhabdus</taxon>
    </lineage>
</organism>
<comment type="similarity">
    <text evidence="4">Belongs to the class-II pyridoxal-phosphate-dependent aminotransferase family.</text>
</comment>
<dbReference type="InterPro" id="IPR015424">
    <property type="entry name" value="PyrdxlP-dep_Trfase"/>
</dbReference>
<protein>
    <submittedName>
        <fullName evidence="6">Aminotransferase class I/II-fold pyridoxal phosphate-dependent enzyme</fullName>
    </submittedName>
</protein>
<evidence type="ECO:0000256" key="4">
    <source>
        <dbReference type="RuleBase" id="RU003693"/>
    </source>
</evidence>
<dbReference type="InterPro" id="IPR001917">
    <property type="entry name" value="Aminotrans_II_pyridoxalP_BS"/>
</dbReference>
<evidence type="ECO:0000256" key="3">
    <source>
        <dbReference type="ARBA" id="ARBA00022898"/>
    </source>
</evidence>
<dbReference type="PANTHER" id="PTHR13693">
    <property type="entry name" value="CLASS II AMINOTRANSFERASE/8-AMINO-7-OXONONANOATE SYNTHASE"/>
    <property type="match status" value="1"/>
</dbReference>
<proteinExistence type="inferred from homology"/>
<dbReference type="GO" id="GO:0030170">
    <property type="term" value="F:pyridoxal phosphate binding"/>
    <property type="evidence" value="ECO:0007669"/>
    <property type="project" value="InterPro"/>
</dbReference>
<comment type="caution">
    <text evidence="6">The sequence shown here is derived from an EMBL/GenBank/DDBJ whole genome shotgun (WGS) entry which is preliminary data.</text>
</comment>
<dbReference type="InterPro" id="IPR004839">
    <property type="entry name" value="Aminotransferase_I/II_large"/>
</dbReference>
<keyword evidence="7" id="KW-1185">Reference proteome</keyword>
<feature type="domain" description="Aminotransferase class I/classII large" evidence="5">
    <location>
        <begin position="46"/>
        <end position="389"/>
    </location>
</feature>
<gene>
    <name evidence="6" type="ORF">D7D48_08715</name>
</gene>
<evidence type="ECO:0000313" key="6">
    <source>
        <dbReference type="EMBL" id="RRQ51070.1"/>
    </source>
</evidence>
<keyword evidence="6" id="KW-0032">Aminotransferase</keyword>
<dbReference type="Pfam" id="PF00155">
    <property type="entry name" value="Aminotran_1_2"/>
    <property type="match status" value="1"/>
</dbReference>
<dbReference type="PROSITE" id="PS00599">
    <property type="entry name" value="AA_TRANSFER_CLASS_2"/>
    <property type="match status" value="1"/>
</dbReference>
<dbReference type="OrthoDB" id="9807157at2"/>
<evidence type="ECO:0000259" key="5">
    <source>
        <dbReference type="Pfam" id="PF00155"/>
    </source>
</evidence>
<dbReference type="AlphaFoldDB" id="A0A426RPZ9"/>
<comment type="cofactor">
    <cofactor evidence="1 4">
        <name>pyridoxal 5'-phosphate</name>
        <dbReference type="ChEBI" id="CHEBI:597326"/>
    </cofactor>
</comment>
<dbReference type="NCBIfam" id="NF047599">
    <property type="entry name" value="SerpalmtaseBetaP"/>
    <property type="match status" value="1"/>
</dbReference>
<keyword evidence="3 4" id="KW-0663">Pyridoxal phosphate</keyword>
<sequence>MTDLFSKFDALIAQREGLLATGVKDPFSLVMEEVKSPTVAVVNGKETILLGTYNYMGMTFDEDVIAAGKKALDEFGAGTTGSRVLNGTFQGHKECEDALKEFYGMDHAMVFSTGYQANLGIISTIAGKGDYIILDIDSHASIYDGCKMGDAEIVAFRHNDAEALEKRLKRLPADAGKLVVLEGVYSMLGDVAPLKEMIRVSKEAGAMILVDEAHSMGFIGENGRGVAEEQGVLDDVDFVIGTFSKSVGTVGGFCVSNHPKFEIMRLVCRPYVFTASLPPSVVACSAASIRKLMHNKDKRAHLWENSKNLHQGLRDLGFQLGTPNAQSAIIAVVMPDLEKGAAMWAALLENGLYVNLARPPATPAGMTLLRCSLCAEHSSDQVADILDRFERAGKAVGII</sequence>
<dbReference type="Gene3D" id="3.90.1150.10">
    <property type="entry name" value="Aspartate Aminotransferase, domain 1"/>
    <property type="match status" value="1"/>
</dbReference>